<name>A0A160P396_STRLU</name>
<evidence type="ECO:0000313" key="2">
    <source>
        <dbReference type="EMBL" id="BAU86057.1"/>
    </source>
</evidence>
<dbReference type="KEGG" id="slau:SLA_5175"/>
<protein>
    <submittedName>
        <fullName evidence="2">Uncharacterized protein</fullName>
    </submittedName>
</protein>
<reference evidence="2 3" key="1">
    <citation type="journal article" date="2016" name="Genome Announc.">
        <title>Complete Genome Sequence of Thiostrepton-Producing Streptomyces laurentii ATCC 31255.</title>
        <authorList>
            <person name="Doi K."/>
            <person name="Fujino Y."/>
            <person name="Nagayoshi Y."/>
            <person name="Ohshima T."/>
            <person name="Ogata S."/>
        </authorList>
    </citation>
    <scope>NUCLEOTIDE SEQUENCE [LARGE SCALE GENOMIC DNA]</scope>
    <source>
        <strain evidence="2 3">ATCC 31255</strain>
    </source>
</reference>
<dbReference type="Proteomes" id="UP000217676">
    <property type="component" value="Chromosome"/>
</dbReference>
<sequence>MVDESSFDFRGLTEERLTDAMDEFSDTLDGLRGTYTVAVSPWWFDAECADGRDLHDVLYEGGTPKAGRDARLRMARLMDRCAPWDPDLPGLPDEVTMKGEEPSLALSVGYAWWHAGNQRHMGCLVFPVPGRRGWHLVSAVGPETAGPAERELYFLAGSHELPEFWRSLFVRENVREHDFIERAREAFPGLDFAESLTFRKFDGGYGRMRDWVVHVLTVVNDHFPDALVMHSGVAANIQAELGRHGLVLSPESPNTRSKARIMRQRDVITRICSASGGRPPCAGVRPRHGRRTAPAGPRNI</sequence>
<evidence type="ECO:0000313" key="3">
    <source>
        <dbReference type="Proteomes" id="UP000217676"/>
    </source>
</evidence>
<dbReference type="AlphaFoldDB" id="A0A160P396"/>
<keyword evidence="3" id="KW-1185">Reference proteome</keyword>
<dbReference type="EMBL" id="AP017424">
    <property type="protein sequence ID" value="BAU86057.1"/>
    <property type="molecule type" value="Genomic_DNA"/>
</dbReference>
<organism evidence="2 3">
    <name type="scientific">Streptomyces laurentii</name>
    <dbReference type="NCBI Taxonomy" id="39478"/>
    <lineage>
        <taxon>Bacteria</taxon>
        <taxon>Bacillati</taxon>
        <taxon>Actinomycetota</taxon>
        <taxon>Actinomycetes</taxon>
        <taxon>Kitasatosporales</taxon>
        <taxon>Streptomycetaceae</taxon>
        <taxon>Streptomyces</taxon>
    </lineage>
</organism>
<gene>
    <name evidence="2" type="ORF">SLA_5175</name>
</gene>
<proteinExistence type="predicted"/>
<feature type="region of interest" description="Disordered" evidence="1">
    <location>
        <begin position="278"/>
        <end position="300"/>
    </location>
</feature>
<accession>A0A160P396</accession>
<evidence type="ECO:0000256" key="1">
    <source>
        <dbReference type="SAM" id="MobiDB-lite"/>
    </source>
</evidence>